<dbReference type="EMBL" id="CAJNOC010003909">
    <property type="protein sequence ID" value="CAF1002629.1"/>
    <property type="molecule type" value="Genomic_DNA"/>
</dbReference>
<dbReference type="Proteomes" id="UP000663879">
    <property type="component" value="Unassembled WGS sequence"/>
</dbReference>
<evidence type="ECO:0000313" key="1">
    <source>
        <dbReference type="EMBL" id="CAF1002629.1"/>
    </source>
</evidence>
<comment type="caution">
    <text evidence="1">The sequence shown here is derived from an EMBL/GenBank/DDBJ whole genome shotgun (WGS) entry which is preliminary data.</text>
</comment>
<gene>
    <name evidence="1" type="ORF">OXX778_LOCUS16487</name>
</gene>
<evidence type="ECO:0000313" key="2">
    <source>
        <dbReference type="Proteomes" id="UP000663879"/>
    </source>
</evidence>
<dbReference type="OrthoDB" id="10444237at2759"/>
<accession>A0A814GZL7</accession>
<organism evidence="1 2">
    <name type="scientific">Brachionus calyciflorus</name>
    <dbReference type="NCBI Taxonomy" id="104777"/>
    <lineage>
        <taxon>Eukaryota</taxon>
        <taxon>Metazoa</taxon>
        <taxon>Spiralia</taxon>
        <taxon>Gnathifera</taxon>
        <taxon>Rotifera</taxon>
        <taxon>Eurotatoria</taxon>
        <taxon>Monogononta</taxon>
        <taxon>Pseudotrocha</taxon>
        <taxon>Ploima</taxon>
        <taxon>Brachionidae</taxon>
        <taxon>Brachionus</taxon>
    </lineage>
</organism>
<proteinExistence type="predicted"/>
<keyword evidence="2" id="KW-1185">Reference proteome</keyword>
<sequence length="129" mass="15222">MPFKNGYFCSREIKIVENSSIKDSKIFEKFKDIQLLNESDCLKITGWTLKEFLKFSNFITSINETNGRTKEQLIALYRYWLRKGLDQFSLSLLFGNNTSQNQISSYLSQIREAIYKDFVPFFLGCNKER</sequence>
<protein>
    <recommendedName>
        <fullName evidence="3">Transposase Helix-turn-helix domain-containing protein</fullName>
    </recommendedName>
</protein>
<reference evidence="1" key="1">
    <citation type="submission" date="2021-02" db="EMBL/GenBank/DDBJ databases">
        <authorList>
            <person name="Nowell W R."/>
        </authorList>
    </citation>
    <scope>NUCLEOTIDE SEQUENCE</scope>
    <source>
        <strain evidence="1">Ploen Becks lab</strain>
    </source>
</reference>
<name>A0A814GZL7_9BILA</name>
<evidence type="ECO:0008006" key="3">
    <source>
        <dbReference type="Google" id="ProtNLM"/>
    </source>
</evidence>
<dbReference type="AlphaFoldDB" id="A0A814GZL7"/>